<gene>
    <name evidence="3" type="ORF">HMPREF1317_1335</name>
</gene>
<proteinExistence type="predicted"/>
<evidence type="ECO:0000313" key="3">
    <source>
        <dbReference type="EMBL" id="EJF37785.1"/>
    </source>
</evidence>
<evidence type="ECO:0000256" key="1">
    <source>
        <dbReference type="SAM" id="MobiDB-lite"/>
    </source>
</evidence>
<dbReference type="PANTHER" id="PTHR42839">
    <property type="entry name" value="ISOCHORISMATE SYNTHASE ENTC"/>
    <property type="match status" value="1"/>
</dbReference>
<accession>J1GXE6</accession>
<dbReference type="Gene3D" id="3.60.120.10">
    <property type="entry name" value="Anthranilate synthase"/>
    <property type="match status" value="1"/>
</dbReference>
<evidence type="ECO:0000259" key="2">
    <source>
        <dbReference type="Pfam" id="PF00425"/>
    </source>
</evidence>
<dbReference type="InterPro" id="IPR005801">
    <property type="entry name" value="ADC_synthase"/>
</dbReference>
<dbReference type="InterPro" id="IPR015890">
    <property type="entry name" value="Chorismate_C"/>
</dbReference>
<dbReference type="AlphaFoldDB" id="J1GXE6"/>
<sequence>MLSTAPLSALRFHVRQVPRSSPLARAGLLDFLPKARGGCAWMGQRRSIVGVGTAWRFAHRGPGAIAGFCEQWAAVAGTPHSPGPRPVAFASFAFSSGVSVAVVPAVAVIDCQGERFVVRAAASDAGTEHAADTAPASGTGAPPAPSAVDPADLPADPLGAAAALLEGRSPVSVARLVGSEQGSMTRGQWRGQVTRMAALLRGGRAQKAVLARDMIARVRDFDERCLLERLSALYPSTWVFGVEGLIGATPEMLASARSGRVFSRVLAGTCAPGEGPALLESDKDLREHALAVESVASALHPLCSDLRVPREPFLLELPNVTHLATDVSGVLDASLLDAVAALHPTAAVCGTPRRDSMELIERYEDTDRGRYAGPVGWIDTAGEGEFALALRCGQIEGAGAGAEEDSRIRLFAGAGIMPDSDPEAELAETEAKMRALLDALGAH</sequence>
<dbReference type="SUPFAM" id="SSF56322">
    <property type="entry name" value="ADC synthase"/>
    <property type="match status" value="1"/>
</dbReference>
<protein>
    <submittedName>
        <fullName evidence="3">Chorismate binding enzyme</fullName>
    </submittedName>
</protein>
<dbReference type="RefSeq" id="WP_005872055.1">
    <property type="nucleotide sequence ID" value="NZ_AKFS01000273.1"/>
</dbReference>
<organism evidence="3 4">
    <name type="scientific">Schaalia georgiae F0490</name>
    <dbReference type="NCBI Taxonomy" id="1125717"/>
    <lineage>
        <taxon>Bacteria</taxon>
        <taxon>Bacillati</taxon>
        <taxon>Actinomycetota</taxon>
        <taxon>Actinomycetes</taxon>
        <taxon>Actinomycetales</taxon>
        <taxon>Actinomycetaceae</taxon>
        <taxon>Schaalia</taxon>
    </lineage>
</organism>
<dbReference type="Pfam" id="PF00425">
    <property type="entry name" value="Chorismate_bind"/>
    <property type="match status" value="1"/>
</dbReference>
<dbReference type="PATRIC" id="fig|1125717.3.peg.1709"/>
<feature type="region of interest" description="Disordered" evidence="1">
    <location>
        <begin position="128"/>
        <end position="152"/>
    </location>
</feature>
<feature type="compositionally biased region" description="Low complexity" evidence="1">
    <location>
        <begin position="132"/>
        <end position="152"/>
    </location>
</feature>
<dbReference type="EMBL" id="AKFS01000273">
    <property type="protein sequence ID" value="EJF37785.1"/>
    <property type="molecule type" value="Genomic_DNA"/>
</dbReference>
<comment type="caution">
    <text evidence="3">The sequence shown here is derived from an EMBL/GenBank/DDBJ whole genome shotgun (WGS) entry which is preliminary data.</text>
</comment>
<keyword evidence="4" id="KW-1185">Reference proteome</keyword>
<reference evidence="3 4" key="1">
    <citation type="submission" date="2012-05" db="EMBL/GenBank/DDBJ databases">
        <authorList>
            <person name="Harkins D.M."/>
            <person name="Madupu R."/>
            <person name="Durkin A.S."/>
            <person name="Torralba M."/>
            <person name="Methe B."/>
            <person name="Sutton G.G."/>
            <person name="Nelson K.E."/>
        </authorList>
    </citation>
    <scope>NUCLEOTIDE SEQUENCE [LARGE SCALE GENOMIC DNA]</scope>
    <source>
        <strain evidence="3 4">F0490</strain>
    </source>
</reference>
<dbReference type="PANTHER" id="PTHR42839:SF2">
    <property type="entry name" value="ISOCHORISMATE SYNTHASE ENTC"/>
    <property type="match status" value="1"/>
</dbReference>
<feature type="domain" description="Chorismate-utilising enzyme C-terminal" evidence="2">
    <location>
        <begin position="188"/>
        <end position="432"/>
    </location>
</feature>
<name>J1GXE6_9ACTO</name>
<evidence type="ECO:0000313" key="4">
    <source>
        <dbReference type="Proteomes" id="UP000004578"/>
    </source>
</evidence>
<dbReference type="Proteomes" id="UP000004578">
    <property type="component" value="Unassembled WGS sequence"/>
</dbReference>